<feature type="region of interest" description="Disordered" evidence="1">
    <location>
        <begin position="167"/>
        <end position="197"/>
    </location>
</feature>
<dbReference type="Proteomes" id="UP000230233">
    <property type="component" value="Chromosome III"/>
</dbReference>
<protein>
    <submittedName>
        <fullName evidence="2">Uncharacterized protein</fullName>
    </submittedName>
</protein>
<accession>A0A2G5UH26</accession>
<evidence type="ECO:0000313" key="3">
    <source>
        <dbReference type="Proteomes" id="UP000230233"/>
    </source>
</evidence>
<dbReference type="SUPFAM" id="SSF58113">
    <property type="entry name" value="Apolipoprotein A-I"/>
    <property type="match status" value="1"/>
</dbReference>
<feature type="compositionally biased region" description="Basic and acidic residues" evidence="1">
    <location>
        <begin position="1"/>
        <end position="11"/>
    </location>
</feature>
<name>A0A2G5UH26_9PELO</name>
<dbReference type="EMBL" id="PDUG01000003">
    <property type="protein sequence ID" value="PIC38848.1"/>
    <property type="molecule type" value="Genomic_DNA"/>
</dbReference>
<evidence type="ECO:0000313" key="2">
    <source>
        <dbReference type="EMBL" id="PIC38848.1"/>
    </source>
</evidence>
<dbReference type="AlphaFoldDB" id="A0A2G5UH26"/>
<organism evidence="2 3">
    <name type="scientific">Caenorhabditis nigoni</name>
    <dbReference type="NCBI Taxonomy" id="1611254"/>
    <lineage>
        <taxon>Eukaryota</taxon>
        <taxon>Metazoa</taxon>
        <taxon>Ecdysozoa</taxon>
        <taxon>Nematoda</taxon>
        <taxon>Chromadorea</taxon>
        <taxon>Rhabditida</taxon>
        <taxon>Rhabditina</taxon>
        <taxon>Rhabditomorpha</taxon>
        <taxon>Rhabditoidea</taxon>
        <taxon>Rhabditidae</taxon>
        <taxon>Peloderinae</taxon>
        <taxon>Caenorhabditis</taxon>
    </lineage>
</organism>
<sequence>MASSAGREKLRSRGQRVFAFGSSTPRDLSHMNKIPPKLRSYDAKSVEKPVDAPSLHDYIVKARSLSREAGDTRNQFVFGSSTPRTLAHLDKIPHKQRVYDAKIPKKSATHSDFKAAPIRFTPPIVPITKPVKKEENRHVITSKDDDIASEPDFVQDREEFLNEMKKHKKELEKKKSLGKTDSKNPMEVQDPTAAETHQENVKFAHAPEISGNVQKAVRIHAETQEEPAVATKNLSANKMNDQIEVSQLMNEITPESVPAIAESPDNQKPANVVGDLLAKVQKVAEETVDKVRPGEKYDKLINVCHYTFLQTKNTIGADVAKTIEKTENDIAKKVDQVVKEMKTSVGEIKKDVENNIAEKVDDITKSLEKTAKSLEETSEKLGSKIETTASEIKPKFENASKDVISDVMKSGEKLIGDVTSEFKKALESSDHKVDSTKIGPSAEDDVKNGLNLRHF</sequence>
<dbReference type="Gene3D" id="1.20.120.20">
    <property type="entry name" value="Apolipoprotein"/>
    <property type="match status" value="1"/>
</dbReference>
<keyword evidence="3" id="KW-1185">Reference proteome</keyword>
<comment type="caution">
    <text evidence="2">The sequence shown here is derived from an EMBL/GenBank/DDBJ whole genome shotgun (WGS) entry which is preliminary data.</text>
</comment>
<proteinExistence type="predicted"/>
<reference evidence="3" key="1">
    <citation type="submission" date="2017-10" db="EMBL/GenBank/DDBJ databases">
        <title>Rapid genome shrinkage in a self-fertile nematode reveals novel sperm competition proteins.</title>
        <authorList>
            <person name="Yin D."/>
            <person name="Schwarz E.M."/>
            <person name="Thomas C.G."/>
            <person name="Felde R.L."/>
            <person name="Korf I.F."/>
            <person name="Cutter A.D."/>
            <person name="Schartner C.M."/>
            <person name="Ralston E.J."/>
            <person name="Meyer B.J."/>
            <person name="Haag E.S."/>
        </authorList>
    </citation>
    <scope>NUCLEOTIDE SEQUENCE [LARGE SCALE GENOMIC DNA]</scope>
    <source>
        <strain evidence="3">JU1422</strain>
    </source>
</reference>
<dbReference type="STRING" id="1611254.A0A2G5UH26"/>
<evidence type="ECO:0000256" key="1">
    <source>
        <dbReference type="SAM" id="MobiDB-lite"/>
    </source>
</evidence>
<feature type="region of interest" description="Disordered" evidence="1">
    <location>
        <begin position="429"/>
        <end position="455"/>
    </location>
</feature>
<feature type="compositionally biased region" description="Basic and acidic residues" evidence="1">
    <location>
        <begin position="167"/>
        <end position="184"/>
    </location>
</feature>
<gene>
    <name evidence="2" type="primary">Cni-R10E11.5</name>
    <name evidence="2" type="synonym">Cnig_chr_III.g10727</name>
    <name evidence="2" type="ORF">B9Z55_010727</name>
</gene>
<dbReference type="OrthoDB" id="5869075at2759"/>
<feature type="region of interest" description="Disordered" evidence="1">
    <location>
        <begin position="1"/>
        <end position="46"/>
    </location>
</feature>